<feature type="domain" description="Type I restriction modification DNA specificity" evidence="4">
    <location>
        <begin position="2"/>
        <end position="33"/>
    </location>
</feature>
<dbReference type="AlphaFoldDB" id="A0A4U9VFV1"/>
<dbReference type="InterPro" id="IPR044946">
    <property type="entry name" value="Restrct_endonuc_typeI_TRD_sf"/>
</dbReference>
<reference evidence="5" key="1">
    <citation type="submission" date="2019-05" db="EMBL/GenBank/DDBJ databases">
        <authorList>
            <consortium name="Pathogen Informatics"/>
        </authorList>
    </citation>
    <scope>NUCLEOTIDE SEQUENCE [LARGE SCALE GENOMIC DNA]</scope>
    <source>
        <strain evidence="5">NCTC12965</strain>
    </source>
</reference>
<evidence type="ECO:0000256" key="3">
    <source>
        <dbReference type="ARBA" id="ARBA00023125"/>
    </source>
</evidence>
<sequence>MNISQDKLRSITIPLPPIEEQRRILEKIELIMKIIDSYSEPSCLKKTDWQNRLQPRLFPASPALPSNKKRNP</sequence>
<dbReference type="SUPFAM" id="SSF116734">
    <property type="entry name" value="DNA methylase specificity domain"/>
    <property type="match status" value="1"/>
</dbReference>
<dbReference type="EMBL" id="CABEEZ010000114">
    <property type="protein sequence ID" value="VTR45850.1"/>
    <property type="molecule type" value="Genomic_DNA"/>
</dbReference>
<accession>A0A4U9VFV1</accession>
<evidence type="ECO:0000313" key="5">
    <source>
        <dbReference type="EMBL" id="VTR45850.1"/>
    </source>
</evidence>
<evidence type="ECO:0000256" key="2">
    <source>
        <dbReference type="ARBA" id="ARBA00022747"/>
    </source>
</evidence>
<evidence type="ECO:0000259" key="4">
    <source>
        <dbReference type="Pfam" id="PF01420"/>
    </source>
</evidence>
<proteinExistence type="inferred from homology"/>
<dbReference type="GO" id="GO:0009307">
    <property type="term" value="P:DNA restriction-modification system"/>
    <property type="evidence" value="ECO:0007669"/>
    <property type="project" value="UniProtKB-KW"/>
</dbReference>
<dbReference type="Gene3D" id="3.90.220.20">
    <property type="entry name" value="DNA methylase specificity domains"/>
    <property type="match status" value="1"/>
</dbReference>
<keyword evidence="3" id="KW-0238">DNA-binding</keyword>
<evidence type="ECO:0000256" key="1">
    <source>
        <dbReference type="ARBA" id="ARBA00010923"/>
    </source>
</evidence>
<protein>
    <recommendedName>
        <fullName evidence="4">Type I restriction modification DNA specificity domain-containing protein</fullName>
    </recommendedName>
</protein>
<dbReference type="Pfam" id="PF01420">
    <property type="entry name" value="Methylase_S"/>
    <property type="match status" value="1"/>
</dbReference>
<comment type="similarity">
    <text evidence="1">Belongs to the type-I restriction system S methylase family.</text>
</comment>
<name>A0A4U9VFV1_SERFO</name>
<gene>
    <name evidence="5" type="ORF">NCTC12965_05298</name>
</gene>
<keyword evidence="2" id="KW-0680">Restriction system</keyword>
<dbReference type="GO" id="GO:0003677">
    <property type="term" value="F:DNA binding"/>
    <property type="evidence" value="ECO:0007669"/>
    <property type="project" value="UniProtKB-KW"/>
</dbReference>
<organism evidence="5">
    <name type="scientific">Serratia fonticola</name>
    <dbReference type="NCBI Taxonomy" id="47917"/>
    <lineage>
        <taxon>Bacteria</taxon>
        <taxon>Pseudomonadati</taxon>
        <taxon>Pseudomonadota</taxon>
        <taxon>Gammaproteobacteria</taxon>
        <taxon>Enterobacterales</taxon>
        <taxon>Yersiniaceae</taxon>
        <taxon>Serratia</taxon>
    </lineage>
</organism>
<dbReference type="InterPro" id="IPR000055">
    <property type="entry name" value="Restrct_endonuc_typeI_TRD"/>
</dbReference>